<dbReference type="Proteomes" id="UP000046392">
    <property type="component" value="Unplaced"/>
</dbReference>
<proteinExistence type="predicted"/>
<name>A0A0N5CIV6_STREA</name>
<evidence type="ECO:0000313" key="2">
    <source>
        <dbReference type="WBParaSite" id="SPAL_0001776100.1"/>
    </source>
</evidence>
<dbReference type="AlphaFoldDB" id="A0A0N5CIV6"/>
<reference evidence="2" key="1">
    <citation type="submission" date="2017-02" db="UniProtKB">
        <authorList>
            <consortium name="WormBaseParasite"/>
        </authorList>
    </citation>
    <scope>IDENTIFICATION</scope>
</reference>
<keyword evidence="1" id="KW-1185">Reference proteome</keyword>
<organism evidence="1 2">
    <name type="scientific">Strongyloides papillosus</name>
    <name type="common">Intestinal threadworm</name>
    <dbReference type="NCBI Taxonomy" id="174720"/>
    <lineage>
        <taxon>Eukaryota</taxon>
        <taxon>Metazoa</taxon>
        <taxon>Ecdysozoa</taxon>
        <taxon>Nematoda</taxon>
        <taxon>Chromadorea</taxon>
        <taxon>Rhabditida</taxon>
        <taxon>Tylenchina</taxon>
        <taxon>Panagrolaimomorpha</taxon>
        <taxon>Strongyloidoidea</taxon>
        <taxon>Strongyloididae</taxon>
        <taxon>Strongyloides</taxon>
    </lineage>
</organism>
<accession>A0A0N5CIV6</accession>
<evidence type="ECO:0000313" key="1">
    <source>
        <dbReference type="Proteomes" id="UP000046392"/>
    </source>
</evidence>
<dbReference type="WBParaSite" id="SPAL_0001776100.1">
    <property type="protein sequence ID" value="SPAL_0001776100.1"/>
    <property type="gene ID" value="SPAL_0001776100"/>
</dbReference>
<sequence length="163" mass="18852">KKSFDTLAKRLIDASCKVLIKNEKIEDLEGFKECVHEKINGVTNINRDLGLSDNVEDSEGIQKILMPDTLKPDIKLFYSYPPYLETSKVNLSVYIRRLETLMEEFSDTNKIKVVKSNKFTVFNEFFEATVLKEDPHRMDTRTAKSKIRCLKVLDGDLEENLKT</sequence>
<protein>
    <submittedName>
        <fullName evidence="2">DUF4806 domain-containing protein</fullName>
    </submittedName>
</protein>